<evidence type="ECO:0000256" key="9">
    <source>
        <dbReference type="ARBA" id="ARBA00022840"/>
    </source>
</evidence>
<dbReference type="UniPathway" id="UPA00109">
    <property type="reaction ID" value="UER00188"/>
</dbReference>
<feature type="domain" description="Pyruvate kinase barrel" evidence="15">
    <location>
        <begin position="1"/>
        <end position="319"/>
    </location>
</feature>
<evidence type="ECO:0000256" key="4">
    <source>
        <dbReference type="ARBA" id="ARBA00012142"/>
    </source>
</evidence>
<dbReference type="RefSeq" id="WP_061169267.1">
    <property type="nucleotide sequence ID" value="NZ_FCOA02000014.1"/>
</dbReference>
<proteinExistence type="inferred from homology"/>
<evidence type="ECO:0000256" key="1">
    <source>
        <dbReference type="ARBA" id="ARBA00001958"/>
    </source>
</evidence>
<dbReference type="InterPro" id="IPR015806">
    <property type="entry name" value="Pyrv_Knase_insert_dom_sf"/>
</dbReference>
<evidence type="ECO:0000256" key="13">
    <source>
        <dbReference type="NCBIfam" id="TIGR01064"/>
    </source>
</evidence>
<keyword evidence="6" id="KW-0479">Metal-binding</keyword>
<sequence>MRSTKIVATLGPASSTESTIENLAIAGADVFRLNFSHGSHEDHARRHALIRNVEARLGRPIGILIDLQGPKLRVGKFAERAPVLRRGHQFVFDRNEEPGNDTRVYLPHPEIFAAVSAGDRLLVDDGKMQFRVVSANSEQIVTNVETDGCISDRKGVSVPEARLSIPALSEKDKADLAFGLALGVDWVALSFVQCADDVLEARALIGDRAAIISKIEKPQALDNIEEILGASDGLMVARGDLGVEMPPEDVPAVQKRLVQLARGTGKPVIVATQMLESMTVASTPTRAEASDVATAVYDGVDAVMLSAESASGQYPLEAVQFMSRIINKTEADPLHRRALQAGSAGPLADGTDAIGVAIQAISHTVPLGVAVTYTTSGSTPLRVARLRPSASILSLGPRIEIARRLCLAWGVMARTSEVAETTEDIVSFAISAVQANCLSASDKAIVVASGTPFGLAGSTNNLRIIFPAEIERLSAQRHAMTV</sequence>
<evidence type="ECO:0000259" key="15">
    <source>
        <dbReference type="Pfam" id="PF00224"/>
    </source>
</evidence>
<dbReference type="OrthoDB" id="9812123at2"/>
<comment type="similarity">
    <text evidence="3 14">Belongs to the pyruvate kinase family.</text>
</comment>
<accession>A0A158BRV2</accession>
<evidence type="ECO:0000256" key="3">
    <source>
        <dbReference type="ARBA" id="ARBA00008663"/>
    </source>
</evidence>
<dbReference type="InterPro" id="IPR040442">
    <property type="entry name" value="Pyrv_kinase-like_dom_sf"/>
</dbReference>
<dbReference type="InterPro" id="IPR015813">
    <property type="entry name" value="Pyrv/PenolPyrv_kinase-like_dom"/>
</dbReference>
<keyword evidence="7" id="KW-0547">Nucleotide-binding</keyword>
<dbReference type="NCBIfam" id="TIGR01064">
    <property type="entry name" value="pyruv_kin"/>
    <property type="match status" value="1"/>
</dbReference>
<evidence type="ECO:0000256" key="11">
    <source>
        <dbReference type="ARBA" id="ARBA00023152"/>
    </source>
</evidence>
<dbReference type="Gene3D" id="2.40.33.10">
    <property type="entry name" value="PK beta-barrel domain-like"/>
    <property type="match status" value="1"/>
</dbReference>
<dbReference type="EMBL" id="FCOA02000014">
    <property type="protein sequence ID" value="SAK72690.1"/>
    <property type="molecule type" value="Genomic_DNA"/>
</dbReference>
<evidence type="ECO:0000313" key="18">
    <source>
        <dbReference type="Proteomes" id="UP000054851"/>
    </source>
</evidence>
<keyword evidence="5 14" id="KW-0808">Transferase</keyword>
<evidence type="ECO:0000256" key="2">
    <source>
        <dbReference type="ARBA" id="ARBA00004997"/>
    </source>
</evidence>
<keyword evidence="11 14" id="KW-0324">Glycolysis</keyword>
<dbReference type="GO" id="GO:0005524">
    <property type="term" value="F:ATP binding"/>
    <property type="evidence" value="ECO:0007669"/>
    <property type="project" value="UniProtKB-KW"/>
</dbReference>
<evidence type="ECO:0000256" key="8">
    <source>
        <dbReference type="ARBA" id="ARBA00022777"/>
    </source>
</evidence>
<gene>
    <name evidence="17" type="ORF">AWB79_04109</name>
</gene>
<dbReference type="Pfam" id="PF02887">
    <property type="entry name" value="PK_C"/>
    <property type="match status" value="1"/>
</dbReference>
<dbReference type="GO" id="GO:0030955">
    <property type="term" value="F:potassium ion binding"/>
    <property type="evidence" value="ECO:0007669"/>
    <property type="project" value="UniProtKB-UniRule"/>
</dbReference>
<comment type="caution">
    <text evidence="17">The sequence shown here is derived from an EMBL/GenBank/DDBJ whole genome shotgun (WGS) entry which is preliminary data.</text>
</comment>
<dbReference type="SUPFAM" id="SSF52935">
    <property type="entry name" value="PK C-terminal domain-like"/>
    <property type="match status" value="1"/>
</dbReference>
<protein>
    <recommendedName>
        <fullName evidence="4 13">Pyruvate kinase</fullName>
        <ecNumber evidence="4 13">2.7.1.40</ecNumber>
    </recommendedName>
</protein>
<dbReference type="SUPFAM" id="SSF51621">
    <property type="entry name" value="Phosphoenolpyruvate/pyruvate domain"/>
    <property type="match status" value="1"/>
</dbReference>
<dbReference type="InterPro" id="IPR011037">
    <property type="entry name" value="Pyrv_Knase-like_insert_dom_sf"/>
</dbReference>
<dbReference type="STRING" id="1777140.AWB79_04109"/>
<evidence type="ECO:0000256" key="5">
    <source>
        <dbReference type="ARBA" id="ARBA00022679"/>
    </source>
</evidence>
<dbReference type="GO" id="GO:0016301">
    <property type="term" value="F:kinase activity"/>
    <property type="evidence" value="ECO:0007669"/>
    <property type="project" value="UniProtKB-KW"/>
</dbReference>
<organism evidence="17 18">
    <name type="scientific">Caballeronia hypogeia</name>
    <dbReference type="NCBI Taxonomy" id="1777140"/>
    <lineage>
        <taxon>Bacteria</taxon>
        <taxon>Pseudomonadati</taxon>
        <taxon>Pseudomonadota</taxon>
        <taxon>Betaproteobacteria</taxon>
        <taxon>Burkholderiales</taxon>
        <taxon>Burkholderiaceae</taxon>
        <taxon>Caballeronia</taxon>
    </lineage>
</organism>
<dbReference type="SUPFAM" id="SSF50800">
    <property type="entry name" value="PK beta-barrel domain-like"/>
    <property type="match status" value="1"/>
</dbReference>
<evidence type="ECO:0000256" key="6">
    <source>
        <dbReference type="ARBA" id="ARBA00022723"/>
    </source>
</evidence>
<evidence type="ECO:0000256" key="10">
    <source>
        <dbReference type="ARBA" id="ARBA00022842"/>
    </source>
</evidence>
<keyword evidence="9" id="KW-0067">ATP-binding</keyword>
<feature type="domain" description="Pyruvate kinase C-terminal" evidence="16">
    <location>
        <begin position="352"/>
        <end position="465"/>
    </location>
</feature>
<evidence type="ECO:0000256" key="12">
    <source>
        <dbReference type="ARBA" id="ARBA00023317"/>
    </source>
</evidence>
<dbReference type="Gene3D" id="3.20.20.60">
    <property type="entry name" value="Phosphoenolpyruvate-binding domains"/>
    <property type="match status" value="1"/>
</dbReference>
<name>A0A158BRV2_9BURK</name>
<dbReference type="PRINTS" id="PR01050">
    <property type="entry name" value="PYRUVTKNASE"/>
</dbReference>
<reference evidence="17" key="1">
    <citation type="submission" date="2016-01" db="EMBL/GenBank/DDBJ databases">
        <authorList>
            <person name="Peeters C."/>
        </authorList>
    </citation>
    <scope>NUCLEOTIDE SEQUENCE</scope>
    <source>
        <strain evidence="17">LMG 29322</strain>
    </source>
</reference>
<dbReference type="InterPro" id="IPR036918">
    <property type="entry name" value="Pyrv_Knase_C_sf"/>
</dbReference>
<dbReference type="NCBIfam" id="NF004491">
    <property type="entry name" value="PRK05826.1"/>
    <property type="match status" value="1"/>
</dbReference>
<comment type="cofactor">
    <cofactor evidence="1">
        <name>K(+)</name>
        <dbReference type="ChEBI" id="CHEBI:29103"/>
    </cofactor>
</comment>
<dbReference type="NCBIfam" id="NF004978">
    <property type="entry name" value="PRK06354.1"/>
    <property type="match status" value="1"/>
</dbReference>
<dbReference type="AlphaFoldDB" id="A0A158BRV2"/>
<dbReference type="InterPro" id="IPR015793">
    <property type="entry name" value="Pyrv_Knase_brl"/>
</dbReference>
<dbReference type="Proteomes" id="UP000054851">
    <property type="component" value="Unassembled WGS sequence"/>
</dbReference>
<evidence type="ECO:0000256" key="14">
    <source>
        <dbReference type="RuleBase" id="RU000504"/>
    </source>
</evidence>
<dbReference type="Gene3D" id="3.40.1380.20">
    <property type="entry name" value="Pyruvate kinase, C-terminal domain"/>
    <property type="match status" value="1"/>
</dbReference>
<keyword evidence="12 17" id="KW-0670">Pyruvate</keyword>
<comment type="pathway">
    <text evidence="2 14">Carbohydrate degradation; glycolysis; pyruvate from D-glyceraldehyde 3-phosphate: step 5/5.</text>
</comment>
<dbReference type="FunFam" id="2.40.33.10:FF:000001">
    <property type="entry name" value="Pyruvate kinase"/>
    <property type="match status" value="1"/>
</dbReference>
<dbReference type="Pfam" id="PF00224">
    <property type="entry name" value="PK"/>
    <property type="match status" value="1"/>
</dbReference>
<dbReference type="EC" id="2.7.1.40" evidence="4 13"/>
<dbReference type="GO" id="GO:0004743">
    <property type="term" value="F:pyruvate kinase activity"/>
    <property type="evidence" value="ECO:0007669"/>
    <property type="project" value="UniProtKB-UniRule"/>
</dbReference>
<evidence type="ECO:0000259" key="16">
    <source>
        <dbReference type="Pfam" id="PF02887"/>
    </source>
</evidence>
<dbReference type="PROSITE" id="PS00110">
    <property type="entry name" value="PYRUVATE_KINASE"/>
    <property type="match status" value="1"/>
</dbReference>
<dbReference type="PANTHER" id="PTHR11817">
    <property type="entry name" value="PYRUVATE KINASE"/>
    <property type="match status" value="1"/>
</dbReference>
<evidence type="ECO:0000256" key="7">
    <source>
        <dbReference type="ARBA" id="ARBA00022741"/>
    </source>
</evidence>
<keyword evidence="8 14" id="KW-0418">Kinase</keyword>
<dbReference type="GO" id="GO:0000287">
    <property type="term" value="F:magnesium ion binding"/>
    <property type="evidence" value="ECO:0007669"/>
    <property type="project" value="UniProtKB-UniRule"/>
</dbReference>
<keyword evidence="18" id="KW-1185">Reference proteome</keyword>
<dbReference type="InterPro" id="IPR018209">
    <property type="entry name" value="Pyrv_Knase_AS"/>
</dbReference>
<dbReference type="InterPro" id="IPR001697">
    <property type="entry name" value="Pyr_Knase"/>
</dbReference>
<keyword evidence="10 14" id="KW-0460">Magnesium</keyword>
<dbReference type="InterPro" id="IPR015795">
    <property type="entry name" value="Pyrv_Knase_C"/>
</dbReference>
<evidence type="ECO:0000313" key="17">
    <source>
        <dbReference type="EMBL" id="SAK72690.1"/>
    </source>
</evidence>
<comment type="catalytic activity">
    <reaction evidence="14">
        <text>pyruvate + ATP = phosphoenolpyruvate + ADP + H(+)</text>
        <dbReference type="Rhea" id="RHEA:18157"/>
        <dbReference type="ChEBI" id="CHEBI:15361"/>
        <dbReference type="ChEBI" id="CHEBI:15378"/>
        <dbReference type="ChEBI" id="CHEBI:30616"/>
        <dbReference type="ChEBI" id="CHEBI:58702"/>
        <dbReference type="ChEBI" id="CHEBI:456216"/>
        <dbReference type="EC" id="2.7.1.40"/>
    </reaction>
</comment>
<dbReference type="NCBIfam" id="NF004886">
    <property type="entry name" value="PRK06247.1"/>
    <property type="match status" value="1"/>
</dbReference>